<dbReference type="GO" id="GO:0006979">
    <property type="term" value="P:response to oxidative stress"/>
    <property type="evidence" value="ECO:0007669"/>
    <property type="project" value="UniProtKB-ARBA"/>
</dbReference>
<keyword evidence="15" id="KW-0739">Sodium transport</keyword>
<evidence type="ECO:0000259" key="23">
    <source>
        <dbReference type="Pfam" id="PF00248"/>
    </source>
</evidence>
<feature type="transmembrane region" description="Helical" evidence="22">
    <location>
        <begin position="347"/>
        <end position="369"/>
    </location>
</feature>
<dbReference type="GO" id="GO:0005412">
    <property type="term" value="F:D-glucose:sodium symporter activity"/>
    <property type="evidence" value="ECO:0007669"/>
    <property type="project" value="TreeGrafter"/>
</dbReference>
<evidence type="ECO:0000256" key="7">
    <source>
        <dbReference type="ARBA" id="ARBA00022684"/>
    </source>
</evidence>
<dbReference type="Pfam" id="PF00248">
    <property type="entry name" value="Aldo_ket_red"/>
    <property type="match status" value="1"/>
</dbReference>
<dbReference type="InterPro" id="IPR036812">
    <property type="entry name" value="NAD(P)_OxRdtase_dom_sf"/>
</dbReference>
<dbReference type="PROSITE" id="PS50283">
    <property type="entry name" value="NA_SOLUT_SYMP_3"/>
    <property type="match status" value="1"/>
</dbReference>
<reference evidence="24" key="1">
    <citation type="journal article" date="2023" name="Science">
        <title>Genome structures resolve the early diversification of teleost fishes.</title>
        <authorList>
            <person name="Parey E."/>
            <person name="Louis A."/>
            <person name="Montfort J."/>
            <person name="Bouchez O."/>
            <person name="Roques C."/>
            <person name="Iampietro C."/>
            <person name="Lluch J."/>
            <person name="Castinel A."/>
            <person name="Donnadieu C."/>
            <person name="Desvignes T."/>
            <person name="Floi Bucao C."/>
            <person name="Jouanno E."/>
            <person name="Wen M."/>
            <person name="Mejri S."/>
            <person name="Dirks R."/>
            <person name="Jansen H."/>
            <person name="Henkel C."/>
            <person name="Chen W.J."/>
            <person name="Zahm M."/>
            <person name="Cabau C."/>
            <person name="Klopp C."/>
            <person name="Thompson A.W."/>
            <person name="Robinson-Rechavi M."/>
            <person name="Braasch I."/>
            <person name="Lecointre G."/>
            <person name="Bobe J."/>
            <person name="Postlethwait J.H."/>
            <person name="Berthelot C."/>
            <person name="Roest Crollius H."/>
            <person name="Guiguen Y."/>
        </authorList>
    </citation>
    <scope>NUCLEOTIDE SEQUENCE</scope>
    <source>
        <strain evidence="24">WJC10195</strain>
    </source>
</reference>
<feature type="transmembrane region" description="Helical" evidence="22">
    <location>
        <begin position="376"/>
        <end position="398"/>
    </location>
</feature>
<evidence type="ECO:0000256" key="16">
    <source>
        <dbReference type="ARBA" id="ARBA00030406"/>
    </source>
</evidence>
<evidence type="ECO:0000256" key="17">
    <source>
        <dbReference type="ARBA" id="ARBA00031154"/>
    </source>
</evidence>
<feature type="transmembrane region" description="Helical" evidence="22">
    <location>
        <begin position="273"/>
        <end position="293"/>
    </location>
</feature>
<dbReference type="Gene3D" id="1.20.1730.10">
    <property type="entry name" value="Sodium/glucose cotransporter"/>
    <property type="match status" value="1"/>
</dbReference>
<dbReference type="AlphaFoldDB" id="A0A9Q1JBN1"/>
<evidence type="ECO:0000313" key="24">
    <source>
        <dbReference type="EMBL" id="KAJ8376455.1"/>
    </source>
</evidence>
<evidence type="ECO:0000256" key="13">
    <source>
        <dbReference type="ARBA" id="ARBA00023136"/>
    </source>
</evidence>
<dbReference type="PROSITE" id="PS00457">
    <property type="entry name" value="NA_SOLUT_SYMP_2"/>
    <property type="match status" value="1"/>
</dbReference>
<evidence type="ECO:0000256" key="20">
    <source>
        <dbReference type="ARBA" id="ARBA00070000"/>
    </source>
</evidence>
<evidence type="ECO:0000256" key="14">
    <source>
        <dbReference type="ARBA" id="ARBA00023180"/>
    </source>
</evidence>
<feature type="transmembrane region" description="Helical" evidence="22">
    <location>
        <begin position="106"/>
        <end position="126"/>
    </location>
</feature>
<dbReference type="GO" id="GO:0017109">
    <property type="term" value="C:glutamate-cysteine ligase complex"/>
    <property type="evidence" value="ECO:0007669"/>
    <property type="project" value="UniProtKB-ARBA"/>
</dbReference>
<feature type="transmembrane region" description="Helical" evidence="22">
    <location>
        <begin position="166"/>
        <end position="184"/>
    </location>
</feature>
<dbReference type="InterPro" id="IPR038377">
    <property type="entry name" value="Na/Glc_symporter_sf"/>
</dbReference>
<comment type="subunit">
    <text evidence="5">Heterodimer of a catalytic heavy chain and a regulatory light chain.</text>
</comment>
<keyword evidence="14" id="KW-0325">Glycoprotein</keyword>
<dbReference type="Gene3D" id="3.20.20.100">
    <property type="entry name" value="NADP-dependent oxidoreductase domain"/>
    <property type="match status" value="1"/>
</dbReference>
<keyword evidence="11" id="KW-0915">Sodium</keyword>
<keyword evidence="9 22" id="KW-1133">Transmembrane helix</keyword>
<comment type="caution">
    <text evidence="24">The sequence shown here is derived from an EMBL/GenBank/DDBJ whole genome shotgun (WGS) entry which is preliminary data.</text>
</comment>
<proteinExistence type="inferred from homology"/>
<evidence type="ECO:0000256" key="8">
    <source>
        <dbReference type="ARBA" id="ARBA00022692"/>
    </source>
</evidence>
<keyword evidence="25" id="KW-1185">Reference proteome</keyword>
<dbReference type="FunFam" id="1.20.1730.10:FF:000004">
    <property type="entry name" value="sodium/glucose cotransporter 5 isoform X1"/>
    <property type="match status" value="1"/>
</dbReference>
<keyword evidence="7" id="KW-0317">Glutathione biosynthesis</keyword>
<dbReference type="GO" id="GO:0006750">
    <property type="term" value="P:glutathione biosynthetic process"/>
    <property type="evidence" value="ECO:0007669"/>
    <property type="project" value="UniProtKB-KW"/>
</dbReference>
<evidence type="ECO:0000313" key="25">
    <source>
        <dbReference type="Proteomes" id="UP001152622"/>
    </source>
</evidence>
<comment type="similarity">
    <text evidence="3 21">Belongs to the sodium:solute symporter (SSF) (TC 2.A.21) family.</text>
</comment>
<dbReference type="NCBIfam" id="TIGR00813">
    <property type="entry name" value="sss"/>
    <property type="match status" value="1"/>
</dbReference>
<feature type="transmembrane region" description="Helical" evidence="22">
    <location>
        <begin position="6"/>
        <end position="29"/>
    </location>
</feature>
<evidence type="ECO:0000256" key="1">
    <source>
        <dbReference type="ARBA" id="ARBA00004141"/>
    </source>
</evidence>
<dbReference type="SUPFAM" id="SSF51430">
    <property type="entry name" value="NAD(P)-linked oxidoreductase"/>
    <property type="match status" value="1"/>
</dbReference>
<feature type="transmembrane region" description="Helical" evidence="22">
    <location>
        <begin position="418"/>
        <end position="443"/>
    </location>
</feature>
<keyword evidence="8 22" id="KW-0812">Transmembrane</keyword>
<evidence type="ECO:0000256" key="9">
    <source>
        <dbReference type="ARBA" id="ARBA00022989"/>
    </source>
</evidence>
<sequence>MAAWVLIALGWIFVPVYISAGVVTMPEYLRKRFGGQRIRIYMSVLSLILYIFTKISTDIFSGALFIQVSLGWDLYLSTAVLLLVTAVFTIAGGLTAVIYTDALQTVIMVIGAFVLMFIAFDEVGWYEGLQEKYAAAVPSLTVPNTTCHLPRPDAFQILRDPVTGDLPWPGLVFGLTVLATWVWCTDQVIVQRSLAAKNLSHAKGGSVLGGYLKILPMFFVVMPGMISRALFPDEVGCVDPEVCQRVCGAAVGCSNIAYPKLVVELMPVGMRGLMIAVMMAALMSSLTSIFNSSSTLFTMDIWQRLRRQASERELMVVGRVFILALVLISILWIPIIQTSNSGQLFDYIQAITSFLAPPITAVFLMAIFWKRVNEQGAFWGLMLGLAVGSVRMIMEFVYGTPSCGEQDMRPGILRNVHYLYFALILLGFTGLVITVISLCTPAIPDQHLIRLTWWTRHSQEERIDLDDPWSSSVASNHSSEGRSESAAEVAPCWKRLGMWLCGLSGNLVNRSRLKKKCPSSPSEEIQDCIRATLSEWSAAIPPTLENELPSIVDCTVTQATDAITPEEREELKVSVKLFMSGSDSASIRNAVDMACLSLGVSQLDSVIIAPPPLAEGEGLTLEHLQPLWAVLESLVLNLKIAGIGTSDLDKAILEQLYNWAKVKPSSNQVNLASCCVMPPDLTAFAKEFDIQLLTHNDPKELISATGFQEAVQESTEDLQVADWSLEWVLRYSVIVKSRGIIKSKGYLVQANRSTQ</sequence>
<name>A0A9Q1JBN1_SYNKA</name>
<comment type="subcellular location">
    <subcellularLocation>
        <location evidence="1">Membrane</location>
        <topology evidence="1">Multi-pass membrane protein</topology>
    </subcellularLocation>
</comment>
<dbReference type="Pfam" id="PF00474">
    <property type="entry name" value="SSF"/>
    <property type="match status" value="1"/>
</dbReference>
<evidence type="ECO:0000256" key="6">
    <source>
        <dbReference type="ARBA" id="ARBA00022448"/>
    </source>
</evidence>
<protein>
    <recommendedName>
        <fullName evidence="20">Glutamate--cysteine ligase regulatory subunit</fullName>
    </recommendedName>
    <alternativeName>
        <fullName evidence="18">GCS light chain</fullName>
    </alternativeName>
    <alternativeName>
        <fullName evidence="16">Gamma-ECS regulatory subunit</fullName>
    </alternativeName>
    <alternativeName>
        <fullName evidence="19">Gamma-glutamylcysteine synthetase regulatory subunit</fullName>
    </alternativeName>
    <alternativeName>
        <fullName evidence="17">Glutamate--cysteine ligase modifier subunit</fullName>
    </alternativeName>
</protein>
<evidence type="ECO:0000256" key="5">
    <source>
        <dbReference type="ARBA" id="ARBA00011532"/>
    </source>
</evidence>
<dbReference type="InterPro" id="IPR001734">
    <property type="entry name" value="Na/solute_symporter"/>
</dbReference>
<dbReference type="EMBL" id="JAINUF010000002">
    <property type="protein sequence ID" value="KAJ8376455.1"/>
    <property type="molecule type" value="Genomic_DNA"/>
</dbReference>
<feature type="transmembrane region" description="Helical" evidence="22">
    <location>
        <begin position="205"/>
        <end position="226"/>
    </location>
</feature>
<evidence type="ECO:0000256" key="21">
    <source>
        <dbReference type="RuleBase" id="RU362091"/>
    </source>
</evidence>
<evidence type="ECO:0000256" key="11">
    <source>
        <dbReference type="ARBA" id="ARBA00023053"/>
    </source>
</evidence>
<evidence type="ECO:0000256" key="15">
    <source>
        <dbReference type="ARBA" id="ARBA00023201"/>
    </source>
</evidence>
<keyword evidence="12" id="KW-0406">Ion transport</keyword>
<keyword evidence="6" id="KW-0813">Transport</keyword>
<gene>
    <name evidence="24" type="ORF">SKAU_G00070350</name>
</gene>
<dbReference type="OrthoDB" id="6132759at2759"/>
<dbReference type="InterPro" id="IPR023210">
    <property type="entry name" value="NADP_OxRdtase_dom"/>
</dbReference>
<feature type="domain" description="NADP-dependent oxidoreductase" evidence="23">
    <location>
        <begin position="564"/>
        <end position="694"/>
    </location>
</feature>
<organism evidence="24 25">
    <name type="scientific">Synaphobranchus kaupii</name>
    <name type="common">Kaup's arrowtooth eel</name>
    <dbReference type="NCBI Taxonomy" id="118154"/>
    <lineage>
        <taxon>Eukaryota</taxon>
        <taxon>Metazoa</taxon>
        <taxon>Chordata</taxon>
        <taxon>Craniata</taxon>
        <taxon>Vertebrata</taxon>
        <taxon>Euteleostomi</taxon>
        <taxon>Actinopterygii</taxon>
        <taxon>Neopterygii</taxon>
        <taxon>Teleostei</taxon>
        <taxon>Anguilliformes</taxon>
        <taxon>Synaphobranchidae</taxon>
        <taxon>Synaphobranchus</taxon>
    </lineage>
</organism>
<dbReference type="InterPro" id="IPR018212">
    <property type="entry name" value="Na/solute_symporter_CS"/>
</dbReference>
<keyword evidence="10" id="KW-0007">Acetylation</keyword>
<evidence type="ECO:0000256" key="10">
    <source>
        <dbReference type="ARBA" id="ARBA00022990"/>
    </source>
</evidence>
<dbReference type="FunFam" id="3.20.20.100:FF:000012">
    <property type="entry name" value="Glutamate--cysteine ligase regulatory subunit"/>
    <property type="match status" value="1"/>
</dbReference>
<dbReference type="GO" id="GO:0035226">
    <property type="term" value="F:glutamate-cysteine ligase catalytic subunit binding"/>
    <property type="evidence" value="ECO:0007669"/>
    <property type="project" value="UniProtKB-ARBA"/>
</dbReference>
<evidence type="ECO:0000256" key="22">
    <source>
        <dbReference type="SAM" id="Phobius"/>
    </source>
</evidence>
<comment type="similarity">
    <text evidence="4">Belongs to the aldo/keto reductase family. Glutamate--cysteine ligase light chain subfamily.</text>
</comment>
<feature type="transmembrane region" description="Helical" evidence="22">
    <location>
        <begin position="314"/>
        <end position="335"/>
    </location>
</feature>
<accession>A0A9Q1JBN1</accession>
<keyword evidence="13 22" id="KW-0472">Membrane</keyword>
<evidence type="ECO:0000256" key="19">
    <source>
        <dbReference type="ARBA" id="ARBA00032926"/>
    </source>
</evidence>
<dbReference type="GO" id="GO:0005886">
    <property type="term" value="C:plasma membrane"/>
    <property type="evidence" value="ECO:0007669"/>
    <property type="project" value="TreeGrafter"/>
</dbReference>
<evidence type="ECO:0000256" key="4">
    <source>
        <dbReference type="ARBA" id="ARBA00008612"/>
    </source>
</evidence>
<dbReference type="PANTHER" id="PTHR11819">
    <property type="entry name" value="SOLUTE CARRIER FAMILY 5"/>
    <property type="match status" value="1"/>
</dbReference>
<comment type="pathway">
    <text evidence="2">Sulfur metabolism; glutathione biosynthesis; glutathione from L-cysteine and L-glutamate: step 1/2.</text>
</comment>
<evidence type="ECO:0000256" key="18">
    <source>
        <dbReference type="ARBA" id="ARBA00031732"/>
    </source>
</evidence>
<dbReference type="PANTHER" id="PTHR11819:SF96">
    <property type="entry name" value="SODIUM_GLUCOSE COTRANSPORTER 4"/>
    <property type="match status" value="1"/>
</dbReference>
<evidence type="ECO:0000256" key="2">
    <source>
        <dbReference type="ARBA" id="ARBA00005006"/>
    </source>
</evidence>
<evidence type="ECO:0000256" key="3">
    <source>
        <dbReference type="ARBA" id="ARBA00006434"/>
    </source>
</evidence>
<dbReference type="Proteomes" id="UP001152622">
    <property type="component" value="Chromosome 2"/>
</dbReference>
<feature type="transmembrane region" description="Helical" evidence="22">
    <location>
        <begin position="74"/>
        <end position="99"/>
    </location>
</feature>
<evidence type="ECO:0000256" key="12">
    <source>
        <dbReference type="ARBA" id="ARBA00023065"/>
    </source>
</evidence>
<feature type="transmembrane region" description="Helical" evidence="22">
    <location>
        <begin position="41"/>
        <end position="68"/>
    </location>
</feature>